<feature type="domain" description="FHA" evidence="2">
    <location>
        <begin position="280"/>
        <end position="337"/>
    </location>
</feature>
<evidence type="ECO:0000313" key="3">
    <source>
        <dbReference type="EMBL" id="VIP01948.1"/>
    </source>
</evidence>
<dbReference type="InterPro" id="IPR008984">
    <property type="entry name" value="SMAD_FHA_dom_sf"/>
</dbReference>
<feature type="compositionally biased region" description="Pro residues" evidence="1">
    <location>
        <begin position="166"/>
        <end position="175"/>
    </location>
</feature>
<dbReference type="EMBL" id="LR593887">
    <property type="protein sequence ID" value="VTR99932.1"/>
    <property type="molecule type" value="Genomic_DNA"/>
</dbReference>
<feature type="region of interest" description="Disordered" evidence="1">
    <location>
        <begin position="97"/>
        <end position="147"/>
    </location>
</feature>
<dbReference type="KEGG" id="tim:GMBLW1_20120"/>
<protein>
    <recommendedName>
        <fullName evidence="2">FHA domain-containing protein</fullName>
    </recommendedName>
</protein>
<feature type="compositionally biased region" description="Low complexity" evidence="1">
    <location>
        <begin position="97"/>
        <end position="110"/>
    </location>
</feature>
<feature type="compositionally biased region" description="Pro residues" evidence="1">
    <location>
        <begin position="111"/>
        <end position="124"/>
    </location>
</feature>
<dbReference type="Proteomes" id="UP000464378">
    <property type="component" value="Chromosome"/>
</dbReference>
<dbReference type="InterPro" id="IPR000253">
    <property type="entry name" value="FHA_dom"/>
</dbReference>
<dbReference type="EMBL" id="LR586016">
    <property type="protein sequence ID" value="VIP01948.1"/>
    <property type="molecule type" value="Genomic_DNA"/>
</dbReference>
<dbReference type="CDD" id="cd00060">
    <property type="entry name" value="FHA"/>
    <property type="match status" value="1"/>
</dbReference>
<dbReference type="PANTHER" id="PTHR23308">
    <property type="entry name" value="NUCLEAR INHIBITOR OF PROTEIN PHOSPHATASE-1"/>
    <property type="match status" value="1"/>
</dbReference>
<accession>A0A6C2YK40</accession>
<name>A0A6C2YK40_9BACT</name>
<gene>
    <name evidence="3" type="ORF">GMBLW1_20120</name>
</gene>
<reference evidence="3" key="1">
    <citation type="submission" date="2019-04" db="EMBL/GenBank/DDBJ databases">
        <authorList>
            <consortium name="Science for Life Laboratories"/>
        </authorList>
    </citation>
    <scope>NUCLEOTIDE SEQUENCE</scope>
    <source>
        <strain evidence="3">MBLW1</strain>
    </source>
</reference>
<evidence type="ECO:0000313" key="4">
    <source>
        <dbReference type="Proteomes" id="UP000464378"/>
    </source>
</evidence>
<dbReference type="Pfam" id="PF00498">
    <property type="entry name" value="FHA"/>
    <property type="match status" value="1"/>
</dbReference>
<dbReference type="InParanoid" id="A0A6C2YK40"/>
<dbReference type="Gene3D" id="2.60.200.20">
    <property type="match status" value="1"/>
</dbReference>
<dbReference type="InterPro" id="IPR050923">
    <property type="entry name" value="Cell_Proc_Reg/RNA_Proc"/>
</dbReference>
<evidence type="ECO:0000256" key="1">
    <source>
        <dbReference type="SAM" id="MobiDB-lite"/>
    </source>
</evidence>
<proteinExistence type="predicted"/>
<dbReference type="SUPFAM" id="SSF49879">
    <property type="entry name" value="SMAD/FHA domain"/>
    <property type="match status" value="1"/>
</dbReference>
<feature type="region of interest" description="Disordered" evidence="1">
    <location>
        <begin position="163"/>
        <end position="204"/>
    </location>
</feature>
<feature type="region of interest" description="Disordered" evidence="1">
    <location>
        <begin position="37"/>
        <end position="84"/>
    </location>
</feature>
<dbReference type="AlphaFoldDB" id="A0A6C2YK40"/>
<evidence type="ECO:0000259" key="2">
    <source>
        <dbReference type="PROSITE" id="PS50006"/>
    </source>
</evidence>
<feature type="region of interest" description="Disordered" evidence="1">
    <location>
        <begin position="217"/>
        <end position="252"/>
    </location>
</feature>
<dbReference type="PROSITE" id="PS50006">
    <property type="entry name" value="FHA_DOMAIN"/>
    <property type="match status" value="1"/>
</dbReference>
<organism evidence="3">
    <name type="scientific">Tuwongella immobilis</name>
    <dbReference type="NCBI Taxonomy" id="692036"/>
    <lineage>
        <taxon>Bacteria</taxon>
        <taxon>Pseudomonadati</taxon>
        <taxon>Planctomycetota</taxon>
        <taxon>Planctomycetia</taxon>
        <taxon>Gemmatales</taxon>
        <taxon>Gemmataceae</taxon>
        <taxon>Tuwongella</taxon>
    </lineage>
</organism>
<dbReference type="SMART" id="SM00240">
    <property type="entry name" value="FHA"/>
    <property type="match status" value="1"/>
</dbReference>
<keyword evidence="4" id="KW-1185">Reference proteome</keyword>
<sequence length="363" mass="38604">MVPFVPPLDGPTIRIDWRLADGIDLFALVVTLMMTDTPFPDPNPNDPDRSNPSPPPPPTGATPDSTPQPHRGLPDESMSPTVRLPGVPMIVSEDADAAGATNAAPEANVPPVIPEPPLTEPTRPPLIASSTGDSSPNPPSPVPPVRHTAMHTDAMQMTELQRLRPPRPNSPPNPPENQSANPSGSTTASTEPGAVAENLNSTPKRGSMVISTAQSPMNYLSPAPETGPGVTASGFGGPLAGQSSAPPTPSSALPIQARPKLMVLRGEKLNVQYPLYEGPNYLGRTDEKPVDIDLEDQEASDRIWTSRQHACITYQNGVLTIEDLNSLNGTFVNRMRVHPGQQRILQVNDIIQVGTVQMKVILA</sequence>